<evidence type="ECO:0000313" key="2">
    <source>
        <dbReference type="Proteomes" id="UP000053841"/>
    </source>
</evidence>
<reference evidence="1 2" key="1">
    <citation type="journal article" date="2013" name="PLoS Genet.">
        <title>Comparative genome structure, secondary metabolite, and effector coding capacity across Cochliobolus pathogens.</title>
        <authorList>
            <person name="Condon B.J."/>
            <person name="Leng Y."/>
            <person name="Wu D."/>
            <person name="Bushley K.E."/>
            <person name="Ohm R.A."/>
            <person name="Otillar R."/>
            <person name="Martin J."/>
            <person name="Schackwitz W."/>
            <person name="Grimwood J."/>
            <person name="MohdZainudin N."/>
            <person name="Xue C."/>
            <person name="Wang R."/>
            <person name="Manning V.A."/>
            <person name="Dhillon B."/>
            <person name="Tu Z.J."/>
            <person name="Steffenson B.J."/>
            <person name="Salamov A."/>
            <person name="Sun H."/>
            <person name="Lowry S."/>
            <person name="LaButti K."/>
            <person name="Han J."/>
            <person name="Copeland A."/>
            <person name="Lindquist E."/>
            <person name="Barry K."/>
            <person name="Schmutz J."/>
            <person name="Baker S.E."/>
            <person name="Ciuffetti L.M."/>
            <person name="Grigoriev I.V."/>
            <person name="Zhong S."/>
            <person name="Turgeon B.G."/>
        </authorList>
    </citation>
    <scope>NUCLEOTIDE SEQUENCE [LARGE SCALE GENOMIC DNA]</scope>
    <source>
        <strain evidence="1 2">26-R-13</strain>
    </source>
</reference>
<dbReference type="Proteomes" id="UP000053841">
    <property type="component" value="Unassembled WGS sequence"/>
</dbReference>
<dbReference type="AlphaFoldDB" id="W6XND6"/>
<accession>W6XND6</accession>
<organism evidence="1 2">
    <name type="scientific">Cochliobolus carbonum (strain 26-R-13)</name>
    <name type="common">Maize leaf spot fungus</name>
    <name type="synonym">Bipolaris zeicola</name>
    <dbReference type="NCBI Taxonomy" id="930089"/>
    <lineage>
        <taxon>Eukaryota</taxon>
        <taxon>Fungi</taxon>
        <taxon>Dikarya</taxon>
        <taxon>Ascomycota</taxon>
        <taxon>Pezizomycotina</taxon>
        <taxon>Dothideomycetes</taxon>
        <taxon>Pleosporomycetidae</taxon>
        <taxon>Pleosporales</taxon>
        <taxon>Pleosporineae</taxon>
        <taxon>Pleosporaceae</taxon>
        <taxon>Bipolaris</taxon>
    </lineage>
</organism>
<evidence type="ECO:0000313" key="1">
    <source>
        <dbReference type="EMBL" id="EUC27023.1"/>
    </source>
</evidence>
<protein>
    <submittedName>
        <fullName evidence="1">Uncharacterized protein</fullName>
    </submittedName>
</protein>
<sequence length="59" mass="6646">KVGYLSFLFSRAEASSLDSHWMVKTSFIIRQGAYYTPLSNLLQIQPSLAWCSRSLCGLC</sequence>
<dbReference type="GeneID" id="19144513"/>
<keyword evidence="2" id="KW-1185">Reference proteome</keyword>
<dbReference type="KEGG" id="bze:COCCADRAFT_112770"/>
<dbReference type="RefSeq" id="XP_007718674.1">
    <property type="nucleotide sequence ID" value="XM_007720484.1"/>
</dbReference>
<gene>
    <name evidence="1" type="ORF">COCCADRAFT_112770</name>
</gene>
<proteinExistence type="predicted"/>
<name>W6XND6_COCC2</name>
<dbReference type="EMBL" id="KI965029">
    <property type="protein sequence ID" value="EUC27023.1"/>
    <property type="molecule type" value="Genomic_DNA"/>
</dbReference>
<dbReference type="HOGENOM" id="CLU_2967157_0_0_1"/>
<feature type="non-terminal residue" evidence="1">
    <location>
        <position position="1"/>
    </location>
</feature>